<proteinExistence type="predicted"/>
<feature type="transmembrane region" description="Helical" evidence="5">
    <location>
        <begin position="7"/>
        <end position="25"/>
    </location>
</feature>
<protein>
    <recommendedName>
        <fullName evidence="7">DoxX-like family protein</fullName>
    </recommendedName>
</protein>
<reference evidence="6" key="1">
    <citation type="submission" date="2024-05" db="EMBL/GenBank/DDBJ databases">
        <title>Whole-Genome Sequence of CFS9, a Potential Fish Probiotic Isolated from the Body Surface of Silurus asotus.</title>
        <authorList>
            <person name="Kojima M."/>
            <person name="Tobioka K."/>
            <person name="Yokota K."/>
            <person name="Nakatani H."/>
            <person name="Hori K."/>
            <person name="Tamaru Y."/>
            <person name="Okazaki F."/>
        </authorList>
    </citation>
    <scope>NUCLEOTIDE SEQUENCE</scope>
    <source>
        <strain evidence="6">CFS9</strain>
    </source>
</reference>
<evidence type="ECO:0000256" key="3">
    <source>
        <dbReference type="ARBA" id="ARBA00022989"/>
    </source>
</evidence>
<dbReference type="Pfam" id="PF07681">
    <property type="entry name" value="DoxX"/>
    <property type="match status" value="1"/>
</dbReference>
<accession>A0AAT9GYV0</accession>
<comment type="subcellular location">
    <subcellularLocation>
        <location evidence="1">Membrane</location>
        <topology evidence="1">Multi-pass membrane protein</topology>
    </subcellularLocation>
</comment>
<keyword evidence="2 5" id="KW-0812">Transmembrane</keyword>
<dbReference type="InterPro" id="IPR032808">
    <property type="entry name" value="DoxX"/>
</dbReference>
<evidence type="ECO:0000256" key="1">
    <source>
        <dbReference type="ARBA" id="ARBA00004141"/>
    </source>
</evidence>
<evidence type="ECO:0008006" key="7">
    <source>
        <dbReference type="Google" id="ProtNLM"/>
    </source>
</evidence>
<feature type="transmembrane region" description="Helical" evidence="5">
    <location>
        <begin position="99"/>
        <end position="117"/>
    </location>
</feature>
<evidence type="ECO:0000313" key="6">
    <source>
        <dbReference type="EMBL" id="BFM42431.1"/>
    </source>
</evidence>
<evidence type="ECO:0000256" key="4">
    <source>
        <dbReference type="ARBA" id="ARBA00023136"/>
    </source>
</evidence>
<sequence>MEKSEKIIWALRIIAAGILLQTLFFKFSGAEESIYIFSTLGMEPYGRIGSGIAELVIAVLILIPKTTWIGALGGCGVMAGAILSHLFVLGISVQNDGGLLFFLALITLLCCLGLLYFNKSKLFNLLKLK</sequence>
<evidence type="ECO:0000256" key="2">
    <source>
        <dbReference type="ARBA" id="ARBA00022692"/>
    </source>
</evidence>
<dbReference type="EMBL" id="AP031573">
    <property type="protein sequence ID" value="BFM42431.1"/>
    <property type="molecule type" value="Genomic_DNA"/>
</dbReference>
<name>A0AAT9GYV0_9FLAO</name>
<keyword evidence="4 5" id="KW-0472">Membrane</keyword>
<feature type="transmembrane region" description="Helical" evidence="5">
    <location>
        <begin position="45"/>
        <end position="63"/>
    </location>
</feature>
<dbReference type="AlphaFoldDB" id="A0AAT9GYV0"/>
<gene>
    <name evidence="6" type="ORF">CFS9_10720</name>
</gene>
<organism evidence="6">
    <name type="scientific">Flavobacterium sp. CFS9</name>
    <dbReference type="NCBI Taxonomy" id="3143118"/>
    <lineage>
        <taxon>Bacteria</taxon>
        <taxon>Pseudomonadati</taxon>
        <taxon>Bacteroidota</taxon>
        <taxon>Flavobacteriia</taxon>
        <taxon>Flavobacteriales</taxon>
        <taxon>Flavobacteriaceae</taxon>
        <taxon>Flavobacterium</taxon>
    </lineage>
</organism>
<dbReference type="RefSeq" id="WP_369617588.1">
    <property type="nucleotide sequence ID" value="NZ_AP031573.1"/>
</dbReference>
<dbReference type="GO" id="GO:0016020">
    <property type="term" value="C:membrane"/>
    <property type="evidence" value="ECO:0007669"/>
    <property type="project" value="UniProtKB-SubCell"/>
</dbReference>
<evidence type="ECO:0000256" key="5">
    <source>
        <dbReference type="SAM" id="Phobius"/>
    </source>
</evidence>
<keyword evidence="3 5" id="KW-1133">Transmembrane helix</keyword>
<feature type="transmembrane region" description="Helical" evidence="5">
    <location>
        <begin position="70"/>
        <end position="93"/>
    </location>
</feature>